<dbReference type="InterPro" id="IPR007111">
    <property type="entry name" value="NACHT_NTPase"/>
</dbReference>
<dbReference type="InterPro" id="IPR029495">
    <property type="entry name" value="NACHT-assoc"/>
</dbReference>
<comment type="caution">
    <text evidence="10">The sequence shown here is derived from an EMBL/GenBank/DDBJ whole genome shotgun (WGS) entry which is preliminary data.</text>
</comment>
<dbReference type="SUPFAM" id="SSF47986">
    <property type="entry name" value="DEATH domain"/>
    <property type="match status" value="1"/>
</dbReference>
<keyword evidence="4" id="KW-0677">Repeat</keyword>
<dbReference type="GO" id="GO:0005737">
    <property type="term" value="C:cytoplasm"/>
    <property type="evidence" value="ECO:0007669"/>
    <property type="project" value="UniProtKB-SubCell"/>
</dbReference>
<evidence type="ECO:0000256" key="2">
    <source>
        <dbReference type="ARBA" id="ARBA00022490"/>
    </source>
</evidence>
<evidence type="ECO:0000256" key="5">
    <source>
        <dbReference type="ARBA" id="ARBA00022741"/>
    </source>
</evidence>
<dbReference type="SMART" id="SM01288">
    <property type="entry name" value="FISNA"/>
    <property type="match status" value="1"/>
</dbReference>
<dbReference type="GO" id="GO:0005524">
    <property type="term" value="F:ATP binding"/>
    <property type="evidence" value="ECO:0007669"/>
    <property type="project" value="UniProtKB-KW"/>
</dbReference>
<comment type="subcellular location">
    <subcellularLocation>
        <location evidence="1">Cytoplasm</location>
    </subcellularLocation>
</comment>
<dbReference type="Gene3D" id="3.40.50.300">
    <property type="entry name" value="P-loop containing nucleotide triphosphate hydrolases"/>
    <property type="match status" value="1"/>
</dbReference>
<keyword evidence="5" id="KW-0547">Nucleotide-binding</keyword>
<dbReference type="PANTHER" id="PTHR24106">
    <property type="entry name" value="NACHT, LRR AND CARD DOMAINS-CONTAINING"/>
    <property type="match status" value="1"/>
</dbReference>
<proteinExistence type="predicted"/>
<reference evidence="10" key="1">
    <citation type="journal article" date="2023" name="Science">
        <title>Genome structures resolve the early diversification of teleost fishes.</title>
        <authorList>
            <person name="Parey E."/>
            <person name="Louis A."/>
            <person name="Montfort J."/>
            <person name="Bouchez O."/>
            <person name="Roques C."/>
            <person name="Iampietro C."/>
            <person name="Lluch J."/>
            <person name="Castinel A."/>
            <person name="Donnadieu C."/>
            <person name="Desvignes T."/>
            <person name="Floi Bucao C."/>
            <person name="Jouanno E."/>
            <person name="Wen M."/>
            <person name="Mejri S."/>
            <person name="Dirks R."/>
            <person name="Jansen H."/>
            <person name="Henkel C."/>
            <person name="Chen W.J."/>
            <person name="Zahm M."/>
            <person name="Cabau C."/>
            <person name="Klopp C."/>
            <person name="Thompson A.W."/>
            <person name="Robinson-Rechavi M."/>
            <person name="Braasch I."/>
            <person name="Lecointre G."/>
            <person name="Bobe J."/>
            <person name="Postlethwait J.H."/>
            <person name="Berthelot C."/>
            <person name="Roest Crollius H."/>
            <person name="Guiguen Y."/>
        </authorList>
    </citation>
    <scope>NUCLEOTIDE SEQUENCE</scope>
    <source>
        <strain evidence="10">NC1722</strain>
    </source>
</reference>
<evidence type="ECO:0000256" key="1">
    <source>
        <dbReference type="ARBA" id="ARBA00004496"/>
    </source>
</evidence>
<evidence type="ECO:0000256" key="4">
    <source>
        <dbReference type="ARBA" id="ARBA00022737"/>
    </source>
</evidence>
<dbReference type="Pfam" id="PF14484">
    <property type="entry name" value="FISNA"/>
    <property type="match status" value="1"/>
</dbReference>
<dbReference type="AlphaFoldDB" id="A0AAD7SY69"/>
<evidence type="ECO:0000256" key="6">
    <source>
        <dbReference type="ARBA" id="ARBA00022840"/>
    </source>
</evidence>
<feature type="domain" description="Pyrin" evidence="9">
    <location>
        <begin position="117"/>
        <end position="195"/>
    </location>
</feature>
<protein>
    <submittedName>
        <fullName evidence="10">Uncharacterized protein</fullName>
    </submittedName>
</protein>
<feature type="compositionally biased region" description="Basic and acidic residues" evidence="7">
    <location>
        <begin position="55"/>
        <end position="76"/>
    </location>
</feature>
<organism evidence="10 11">
    <name type="scientific">Aldrovandia affinis</name>
    <dbReference type="NCBI Taxonomy" id="143900"/>
    <lineage>
        <taxon>Eukaryota</taxon>
        <taxon>Metazoa</taxon>
        <taxon>Chordata</taxon>
        <taxon>Craniata</taxon>
        <taxon>Vertebrata</taxon>
        <taxon>Euteleostomi</taxon>
        <taxon>Actinopterygii</taxon>
        <taxon>Neopterygii</taxon>
        <taxon>Teleostei</taxon>
        <taxon>Notacanthiformes</taxon>
        <taxon>Halosauridae</taxon>
        <taxon>Aldrovandia</taxon>
    </lineage>
</organism>
<dbReference type="InterPro" id="IPR041267">
    <property type="entry name" value="NLRP_HD2"/>
</dbReference>
<feature type="region of interest" description="Disordered" evidence="7">
    <location>
        <begin position="1"/>
        <end position="103"/>
    </location>
</feature>
<dbReference type="InterPro" id="IPR011029">
    <property type="entry name" value="DEATH-like_dom_sf"/>
</dbReference>
<name>A0AAD7SY69_9TELE</name>
<dbReference type="Pfam" id="PF17779">
    <property type="entry name" value="WHD_NOD2"/>
    <property type="match status" value="1"/>
</dbReference>
<feature type="domain" description="FISNA" evidence="8">
    <location>
        <begin position="205"/>
        <end position="276"/>
    </location>
</feature>
<dbReference type="Proteomes" id="UP001221898">
    <property type="component" value="Unassembled WGS sequence"/>
</dbReference>
<evidence type="ECO:0000256" key="3">
    <source>
        <dbReference type="ARBA" id="ARBA00022614"/>
    </source>
</evidence>
<evidence type="ECO:0000259" key="9">
    <source>
        <dbReference type="SMART" id="SM01289"/>
    </source>
</evidence>
<dbReference type="EMBL" id="JAINUG010000025">
    <property type="protein sequence ID" value="KAJ8410843.1"/>
    <property type="molecule type" value="Genomic_DNA"/>
</dbReference>
<dbReference type="Gene3D" id="1.10.533.10">
    <property type="entry name" value="Death Domain, Fas"/>
    <property type="match status" value="1"/>
</dbReference>
<evidence type="ECO:0000313" key="10">
    <source>
        <dbReference type="EMBL" id="KAJ8410843.1"/>
    </source>
</evidence>
<evidence type="ECO:0000313" key="11">
    <source>
        <dbReference type="Proteomes" id="UP001221898"/>
    </source>
</evidence>
<keyword evidence="3" id="KW-0433">Leucine-rich repeat</keyword>
<sequence>MSLPDQPEGLDADMGPDMESFQLERPPSPARSYLSMESDVEQPVKAEGDLTTPIRVHERAESPEMRQSETSHEQPREGAFPPEQGPDAAHQPFPPHAVSESEGTAVENLSPMEMPFIFKSIQRTLEKLTEAEFILFKKYLSYSRPEDFASLMVDLDVLDVVDRMLERCGKGGAVKVSLDILTSMKKNNLARSLEGMCKRIKVQYELRIDLKRRHESIFEGIPQQGQHSMLHSIYTEVHMTEGNAGVNKEHEVRQSEMASGRLFSPEILLKSSELFESSFICERGIRTVMTRGIPGIGLTVTVQKFVMDWTEERSNQDIQFVFPLPFRELKYVDTEMSLIDLLCYFYPALKGIDFIESPDCKVLFILEGLDEYLQPLSFRTNELWHDVKAPTSVDMLVTNLIKGRLVPSGLVWITSRQAATSVIPADCVDLLTQMRGFTDLQKEEYFRKKINDQELASKIVEYVQSSRSLHIICHVPMFCWVVAAVFKTKFPEADSGETPMTVTQLFLQYVLVQSTIRKSKYIGFQPDAPKWTDDDRDFLVKLGKLAFRHLEKDRKEFYLADIQECGLDAEHVTVQSGLCTEHFPAVHTVSQQRVFCFVHLSIQEFLAAFYVYVSFRLNHRNVLDHAPAIPRLFKEAPIVDLNKSAIDKALQSKNGHLDLFLRFLLGLSVEFSQYLLEGLLPRAANNAHSVEETVKYIRKKMRENTYPDRCSNLRICLADLEA</sequence>
<dbReference type="InterPro" id="IPR051261">
    <property type="entry name" value="NLR"/>
</dbReference>
<dbReference type="FunFam" id="3.40.50.300:FF:000210">
    <property type="entry name" value="Si:dkey-16p6.1"/>
    <property type="match status" value="1"/>
</dbReference>
<keyword evidence="6" id="KW-0067">ATP-binding</keyword>
<dbReference type="SMART" id="SM01289">
    <property type="entry name" value="PYRIN"/>
    <property type="match status" value="1"/>
</dbReference>
<keyword evidence="2" id="KW-0963">Cytoplasm</keyword>
<accession>A0AAD7SY69</accession>
<dbReference type="InterPro" id="IPR041075">
    <property type="entry name" value="NOD1/2_WH"/>
</dbReference>
<gene>
    <name evidence="10" type="ORF">AAFF_G00188000</name>
</gene>
<dbReference type="InterPro" id="IPR027417">
    <property type="entry name" value="P-loop_NTPase"/>
</dbReference>
<evidence type="ECO:0000259" key="8">
    <source>
        <dbReference type="SMART" id="SM01288"/>
    </source>
</evidence>
<dbReference type="Pfam" id="PF05729">
    <property type="entry name" value="NACHT"/>
    <property type="match status" value="1"/>
</dbReference>
<dbReference type="Pfam" id="PF17776">
    <property type="entry name" value="NLRC4_HD2"/>
    <property type="match status" value="1"/>
</dbReference>
<dbReference type="Pfam" id="PF02758">
    <property type="entry name" value="PYRIN"/>
    <property type="match status" value="1"/>
</dbReference>
<keyword evidence="11" id="KW-1185">Reference proteome</keyword>
<evidence type="ECO:0000256" key="7">
    <source>
        <dbReference type="SAM" id="MobiDB-lite"/>
    </source>
</evidence>
<dbReference type="InterPro" id="IPR004020">
    <property type="entry name" value="DAPIN"/>
</dbReference>